<dbReference type="CDD" id="cd19411">
    <property type="entry name" value="MCP2201-like_sensor"/>
    <property type="match status" value="1"/>
</dbReference>
<dbReference type="PANTHER" id="PTHR43531:SF11">
    <property type="entry name" value="METHYL-ACCEPTING CHEMOTAXIS PROTEIN 3"/>
    <property type="match status" value="1"/>
</dbReference>
<dbReference type="SMART" id="SM00283">
    <property type="entry name" value="MA"/>
    <property type="match status" value="1"/>
</dbReference>
<dbReference type="InterPro" id="IPR041395">
    <property type="entry name" value="McpB_HAMP_3rd"/>
</dbReference>
<comment type="caution">
    <text evidence="9">The sequence shown here is derived from an EMBL/GenBank/DDBJ whole genome shotgun (WGS) entry which is preliminary data.</text>
</comment>
<feature type="region of interest" description="Disordered" evidence="5">
    <location>
        <begin position="1107"/>
        <end position="1130"/>
    </location>
</feature>
<dbReference type="CDD" id="cd17527">
    <property type="entry name" value="HAMP_II"/>
    <property type="match status" value="1"/>
</dbReference>
<sequence>MKWFYDLKLGAKLMTGFIAIAVIAGAIGYFGIREIHNIEAADSKLYEKITIPIAHLQDVSTTFQRIRVNLRDLLTAKTPQEEQAKVERIKMLRGEMDKAAGEFEKTILTDEGRKLYQEFKQARAGYEPIIDQIVRLALANRDNEATALMTGDGAKFSRMEQDAIDKLVDAKLKQAKLTADGNAELATSATKIMLVLIVVGMALAIGLGLFITRIVQRQLGADPKEVGEVANRVAAGDMSVAIDLNGKHGDSVMAAMQKMVDSIKALVSDAAMLSDAAIAGKLATRADASKHQGDFQKVVAGVNDTLDAVIGPLNVAAEYVDRISKGDVPPKITDSYNGDFNEIKNNLNVCIDAVNALVSDADMLVQAAVAGRLATRADATKHQGDFRKIVSGVNDTLDAVIGPLNVAAEYVDRISKGDIPPRITDSYNGDFNEIKNNLNVCIETLDALIADMNNMSTQHDLGDIDVQIAADNYQGVYRQMAAGVNNMVNGHISVKKKAMACLAEFGRGNFEAELEKFPGKKAFINDTIEQVRANLKALIADADMLVQAAVAGKLATRADATKHEGDFRKIVAGVNETLDAVIGPLNVAAEYVDRISKGDIPPRITDNYNGDFNEIKLNLNNCIDIMNNLLVEANKVVQAAADGQLDQRANADLFIGGWKELVLGVNNIVTNIVNPLMVTADYVDKVAKGVIPPAIVTEYKGQYNIIKDNLNAVVKMMNELLAQTDVIIRAAADGELDKRADASLFVGGWNKLVAGVNDTVTNIVNPLMVTADHVDRIAKGDMPPAIATEYKGQYNLIKTNLNMLIEAINKITDAAKEVSNGNLMVSLKERSPQDELIHALSNMVGKITEVVTEVKGAADNVASGSVQLSANAQSMSQGASQQAAAAEEASSSMEEMSANIRQNADNAQQTEKIAVKSADDAKEGGKAVAETVQAMKDIAGKISIIEEIARQTNMLALNAAIEAARAGEHGKGFAVVASEVRKLAERSQVAAGEISELSVSSVEVAERAGEMLSAILPDIQKTAELVQEINASSKEQDTGAQQINKAIQQLDQVIQQNASASEEMASTAEELSSQSEQLQSTISFFRVDMAAGERHAAPKQLTKSVARGEVKQVKQRPATQTKKAMGHDLVLADMDGDSDFERF</sequence>
<dbReference type="PROSITE" id="PS50111">
    <property type="entry name" value="CHEMOTAXIS_TRANSDUC_2"/>
    <property type="match status" value="1"/>
</dbReference>
<comment type="similarity">
    <text evidence="2">Belongs to the methyl-accepting chemotaxis (MCP) protein family.</text>
</comment>
<evidence type="ECO:0000313" key="10">
    <source>
        <dbReference type="Proteomes" id="UP000641025"/>
    </source>
</evidence>
<keyword evidence="3" id="KW-0807">Transducer</keyword>
<dbReference type="Pfam" id="PF18575">
    <property type="entry name" value="HAMP_N3"/>
    <property type="match status" value="1"/>
</dbReference>
<dbReference type="Pfam" id="PF12729">
    <property type="entry name" value="4HB_MCP_1"/>
    <property type="match status" value="1"/>
</dbReference>
<dbReference type="CDD" id="cd11386">
    <property type="entry name" value="MCP_signal"/>
    <property type="match status" value="1"/>
</dbReference>
<dbReference type="InterPro" id="IPR003660">
    <property type="entry name" value="HAMP_dom"/>
</dbReference>
<accession>A0ABS0YPR7</accession>
<dbReference type="Gene3D" id="1.10.287.950">
    <property type="entry name" value="Methyl-accepting chemotaxis protein"/>
    <property type="match status" value="1"/>
</dbReference>
<evidence type="ECO:0000256" key="6">
    <source>
        <dbReference type="SAM" id="Phobius"/>
    </source>
</evidence>
<feature type="domain" description="Methyl-accepting transducer" evidence="7">
    <location>
        <begin position="857"/>
        <end position="1072"/>
    </location>
</feature>
<feature type="coiled-coil region" evidence="4">
    <location>
        <begin position="1043"/>
        <end position="1070"/>
    </location>
</feature>
<feature type="domain" description="HAMP" evidence="8">
    <location>
        <begin position="802"/>
        <end position="852"/>
    </location>
</feature>
<organism evidence="9 10">
    <name type="scientific">Geomonas propionica</name>
    <dbReference type="NCBI Taxonomy" id="2798582"/>
    <lineage>
        <taxon>Bacteria</taxon>
        <taxon>Pseudomonadati</taxon>
        <taxon>Thermodesulfobacteriota</taxon>
        <taxon>Desulfuromonadia</taxon>
        <taxon>Geobacterales</taxon>
        <taxon>Geobacteraceae</taxon>
        <taxon>Geomonas</taxon>
    </lineage>
</organism>
<proteinExistence type="inferred from homology"/>
<keyword evidence="4" id="KW-0175">Coiled coil</keyword>
<feature type="transmembrane region" description="Helical" evidence="6">
    <location>
        <begin position="192"/>
        <end position="211"/>
    </location>
</feature>
<keyword evidence="6" id="KW-1133">Transmembrane helix</keyword>
<name>A0ABS0YPR7_9BACT</name>
<dbReference type="Pfam" id="PF00015">
    <property type="entry name" value="MCPsignal"/>
    <property type="match status" value="1"/>
</dbReference>
<evidence type="ECO:0000256" key="3">
    <source>
        <dbReference type="PROSITE-ProRule" id="PRU00284"/>
    </source>
</evidence>
<dbReference type="Proteomes" id="UP000641025">
    <property type="component" value="Unassembled WGS sequence"/>
</dbReference>
<dbReference type="SMART" id="SM00304">
    <property type="entry name" value="HAMP"/>
    <property type="match status" value="5"/>
</dbReference>
<keyword evidence="6" id="KW-0472">Membrane</keyword>
<dbReference type="RefSeq" id="WP_199394399.1">
    <property type="nucleotide sequence ID" value="NZ_JAEMHK010000004.1"/>
</dbReference>
<dbReference type="InterPro" id="IPR024478">
    <property type="entry name" value="HlyB_4HB_MCP"/>
</dbReference>
<dbReference type="Gene3D" id="1.20.120.1530">
    <property type="match status" value="4"/>
</dbReference>
<feature type="domain" description="HAMP" evidence="8">
    <location>
        <begin position="398"/>
        <end position="450"/>
    </location>
</feature>
<dbReference type="PROSITE" id="PS50885">
    <property type="entry name" value="HAMP"/>
    <property type="match status" value="3"/>
</dbReference>
<keyword evidence="1" id="KW-0145">Chemotaxis</keyword>
<dbReference type="InterPro" id="IPR051310">
    <property type="entry name" value="MCP_chemotaxis"/>
</dbReference>
<protein>
    <submittedName>
        <fullName evidence="9">MCP four helix bundle domain-containing protein</fullName>
    </submittedName>
</protein>
<dbReference type="SUPFAM" id="SSF58104">
    <property type="entry name" value="Methyl-accepting chemotaxis protein (MCP) signaling domain"/>
    <property type="match status" value="1"/>
</dbReference>
<dbReference type="InterPro" id="IPR047347">
    <property type="entry name" value="YvaQ-like_sensor"/>
</dbReference>
<evidence type="ECO:0000256" key="1">
    <source>
        <dbReference type="ARBA" id="ARBA00022500"/>
    </source>
</evidence>
<gene>
    <name evidence="9" type="ORF">JFN90_07000</name>
</gene>
<evidence type="ECO:0000256" key="2">
    <source>
        <dbReference type="ARBA" id="ARBA00029447"/>
    </source>
</evidence>
<dbReference type="CDD" id="cd17528">
    <property type="entry name" value="HAMP_III"/>
    <property type="match status" value="1"/>
</dbReference>
<dbReference type="PANTHER" id="PTHR43531">
    <property type="entry name" value="PROTEIN ICFG"/>
    <property type="match status" value="1"/>
</dbReference>
<keyword evidence="10" id="KW-1185">Reference proteome</keyword>
<evidence type="ECO:0000256" key="5">
    <source>
        <dbReference type="SAM" id="MobiDB-lite"/>
    </source>
</evidence>
<dbReference type="EMBL" id="JAEMHK010000004">
    <property type="protein sequence ID" value="MBJ6799883.1"/>
    <property type="molecule type" value="Genomic_DNA"/>
</dbReference>
<evidence type="ECO:0000256" key="4">
    <source>
        <dbReference type="SAM" id="Coils"/>
    </source>
</evidence>
<reference evidence="9 10" key="1">
    <citation type="submission" date="2020-12" db="EMBL/GenBank/DDBJ databases">
        <title>Geomonas sp. Red259, isolated from paddy soil.</title>
        <authorList>
            <person name="Xu Z."/>
            <person name="Zhang Z."/>
            <person name="Masuda Y."/>
            <person name="Itoh H."/>
            <person name="Senoo K."/>
        </authorList>
    </citation>
    <scope>NUCLEOTIDE SEQUENCE [LARGE SCALE GENOMIC DNA]</scope>
    <source>
        <strain evidence="9 10">Red259</strain>
    </source>
</reference>
<evidence type="ECO:0000313" key="9">
    <source>
        <dbReference type="EMBL" id="MBJ6799883.1"/>
    </source>
</evidence>
<keyword evidence="6" id="KW-0812">Transmembrane</keyword>
<dbReference type="InterPro" id="IPR004089">
    <property type="entry name" value="MCPsignal_dom"/>
</dbReference>
<evidence type="ECO:0000259" key="7">
    <source>
        <dbReference type="PROSITE" id="PS50111"/>
    </source>
</evidence>
<feature type="domain" description="HAMP" evidence="8">
    <location>
        <begin position="307"/>
        <end position="359"/>
    </location>
</feature>
<feature type="transmembrane region" description="Helical" evidence="6">
    <location>
        <begin position="13"/>
        <end position="32"/>
    </location>
</feature>
<evidence type="ECO:0000259" key="8">
    <source>
        <dbReference type="PROSITE" id="PS50885"/>
    </source>
</evidence>
<dbReference type="Pfam" id="PF18947">
    <property type="entry name" value="HAMP_2"/>
    <property type="match status" value="5"/>
</dbReference>